<comment type="caution">
    <text evidence="2">The sequence shown here is derived from an EMBL/GenBank/DDBJ whole genome shotgun (WGS) entry which is preliminary data.</text>
</comment>
<protein>
    <recommendedName>
        <fullName evidence="4">O-antigen ligase domain-containing protein</fullName>
    </recommendedName>
</protein>
<evidence type="ECO:0000256" key="1">
    <source>
        <dbReference type="SAM" id="Phobius"/>
    </source>
</evidence>
<gene>
    <name evidence="2" type="ORF">ACFSGX_02370</name>
</gene>
<dbReference type="EMBL" id="JBHUGS010000001">
    <property type="protein sequence ID" value="MFD1949611.1"/>
    <property type="molecule type" value="Genomic_DNA"/>
</dbReference>
<feature type="transmembrane region" description="Helical" evidence="1">
    <location>
        <begin position="80"/>
        <end position="102"/>
    </location>
</feature>
<keyword evidence="3" id="KW-1185">Reference proteome</keyword>
<feature type="transmembrane region" description="Helical" evidence="1">
    <location>
        <begin position="343"/>
        <end position="374"/>
    </location>
</feature>
<name>A0ABW4TUI4_9SPHN</name>
<keyword evidence="1" id="KW-0472">Membrane</keyword>
<feature type="transmembrane region" description="Helical" evidence="1">
    <location>
        <begin position="183"/>
        <end position="207"/>
    </location>
</feature>
<evidence type="ECO:0000313" key="2">
    <source>
        <dbReference type="EMBL" id="MFD1949611.1"/>
    </source>
</evidence>
<accession>A0ABW4TUI4</accession>
<evidence type="ECO:0000313" key="3">
    <source>
        <dbReference type="Proteomes" id="UP001597400"/>
    </source>
</evidence>
<feature type="transmembrane region" description="Helical" evidence="1">
    <location>
        <begin position="54"/>
        <end position="74"/>
    </location>
</feature>
<proteinExistence type="predicted"/>
<feature type="transmembrane region" description="Helical" evidence="1">
    <location>
        <begin position="114"/>
        <end position="132"/>
    </location>
</feature>
<organism evidence="2 3">
    <name type="scientific">Sphingomonas arantia</name>
    <dbReference type="NCBI Taxonomy" id="1460676"/>
    <lineage>
        <taxon>Bacteria</taxon>
        <taxon>Pseudomonadati</taxon>
        <taxon>Pseudomonadota</taxon>
        <taxon>Alphaproteobacteria</taxon>
        <taxon>Sphingomonadales</taxon>
        <taxon>Sphingomonadaceae</taxon>
        <taxon>Sphingomonas</taxon>
    </lineage>
</organism>
<sequence>MLPAILATLAGAVTYWRIPDTFIDAAGPERYLKDIVTFGFAIYWPMVAKPRTEVVLYIIWIMVLTAIGMIAYILNTGYLPFIIAGIRWITVLHDSFGIYILIDQYGVTKNNQRLILGVALFWLACSLVASYIQFSYHGNFSSVGSSREPGIFSLAGVNGYYAASVAVIAMASRHATVLKWLGYLFGILIGVLSGTRFTILCILVIIFLDNLKRLRRFPIFRVFIYSTVLPSVLLLSIFAAGSLSGRGDVVNDQMQDGGRLGNGSQVVQLLVQTGDFTDLTVGRGLGQGTNGAMQMVKDGQEIPKWQILVDNTFITSFIQFGLIGFVWLFGGIFLFLWSRRAELYLPFYLIVLISLLTQNVFEQLFWMLSIAYYLGSSKYFHKLRQYRPTADATLRAAASPV</sequence>
<reference evidence="3" key="1">
    <citation type="journal article" date="2019" name="Int. J. Syst. Evol. Microbiol.">
        <title>The Global Catalogue of Microorganisms (GCM) 10K type strain sequencing project: providing services to taxonomists for standard genome sequencing and annotation.</title>
        <authorList>
            <consortium name="The Broad Institute Genomics Platform"/>
            <consortium name="The Broad Institute Genome Sequencing Center for Infectious Disease"/>
            <person name="Wu L."/>
            <person name="Ma J."/>
        </authorList>
    </citation>
    <scope>NUCLEOTIDE SEQUENCE [LARGE SCALE GENOMIC DNA]</scope>
    <source>
        <strain evidence="3">CGMCC 1.12702</strain>
    </source>
</reference>
<evidence type="ECO:0008006" key="4">
    <source>
        <dbReference type="Google" id="ProtNLM"/>
    </source>
</evidence>
<keyword evidence="1" id="KW-1133">Transmembrane helix</keyword>
<keyword evidence="1" id="KW-0812">Transmembrane</keyword>
<feature type="transmembrane region" description="Helical" evidence="1">
    <location>
        <begin position="219"/>
        <end position="240"/>
    </location>
</feature>
<feature type="transmembrane region" description="Helical" evidence="1">
    <location>
        <begin position="313"/>
        <end position="337"/>
    </location>
</feature>
<dbReference type="Proteomes" id="UP001597400">
    <property type="component" value="Unassembled WGS sequence"/>
</dbReference>